<comment type="caution">
    <text evidence="1">The sequence shown here is derived from an EMBL/GenBank/DDBJ whole genome shotgun (WGS) entry which is preliminary data.</text>
</comment>
<proteinExistence type="predicted"/>
<dbReference type="RefSeq" id="WP_095302453.1">
    <property type="nucleotide sequence ID" value="NZ_CADEPK010000386.1"/>
</dbReference>
<dbReference type="EMBL" id="JAUSTZ010000003">
    <property type="protein sequence ID" value="MDQ0226002.1"/>
    <property type="molecule type" value="Genomic_DNA"/>
</dbReference>
<name>A0ABT9Z189_9BACI</name>
<organism evidence="1 2">
    <name type="scientific">Metabacillus niabensis</name>
    <dbReference type="NCBI Taxonomy" id="324854"/>
    <lineage>
        <taxon>Bacteria</taxon>
        <taxon>Bacillati</taxon>
        <taxon>Bacillota</taxon>
        <taxon>Bacilli</taxon>
        <taxon>Bacillales</taxon>
        <taxon>Bacillaceae</taxon>
        <taxon>Metabacillus</taxon>
    </lineage>
</organism>
<protein>
    <submittedName>
        <fullName evidence="1">Uncharacterized protein</fullName>
    </submittedName>
</protein>
<evidence type="ECO:0000313" key="2">
    <source>
        <dbReference type="Proteomes" id="UP001232245"/>
    </source>
</evidence>
<gene>
    <name evidence="1" type="ORF">J2S02_002346</name>
</gene>
<evidence type="ECO:0000313" key="1">
    <source>
        <dbReference type="EMBL" id="MDQ0226002.1"/>
    </source>
</evidence>
<reference evidence="1 2" key="1">
    <citation type="submission" date="2023-07" db="EMBL/GenBank/DDBJ databases">
        <title>Genomic Encyclopedia of Type Strains, Phase IV (KMG-IV): sequencing the most valuable type-strain genomes for metagenomic binning, comparative biology and taxonomic classification.</title>
        <authorList>
            <person name="Goeker M."/>
        </authorList>
    </citation>
    <scope>NUCLEOTIDE SEQUENCE [LARGE SCALE GENOMIC DNA]</scope>
    <source>
        <strain evidence="1 2">DSM 17723</strain>
    </source>
</reference>
<accession>A0ABT9Z189</accession>
<sequence length="106" mass="12262">MKINMLISLTSIKEQQENNRYEIGIKTFESSIRPIKGDIIDDPGFDSRFHNGYEVVKVTINYEQNECFVSLHPLAIEIEEISINDYIEKLVANGWRIVSKEELVNS</sequence>
<keyword evidence="2" id="KW-1185">Reference proteome</keyword>
<dbReference type="Proteomes" id="UP001232245">
    <property type="component" value="Unassembled WGS sequence"/>
</dbReference>